<dbReference type="Proteomes" id="UP001066276">
    <property type="component" value="Chromosome 6"/>
</dbReference>
<dbReference type="AlphaFoldDB" id="A0AAV7QU74"/>
<evidence type="ECO:0000313" key="2">
    <source>
        <dbReference type="EMBL" id="KAJ1144031.1"/>
    </source>
</evidence>
<reference evidence="2" key="1">
    <citation type="journal article" date="2022" name="bioRxiv">
        <title>Sequencing and chromosome-scale assembly of the giantPleurodeles waltlgenome.</title>
        <authorList>
            <person name="Brown T."/>
            <person name="Elewa A."/>
            <person name="Iarovenko S."/>
            <person name="Subramanian E."/>
            <person name="Araus A.J."/>
            <person name="Petzold A."/>
            <person name="Susuki M."/>
            <person name="Suzuki K.-i.T."/>
            <person name="Hayashi T."/>
            <person name="Toyoda A."/>
            <person name="Oliveira C."/>
            <person name="Osipova E."/>
            <person name="Leigh N.D."/>
            <person name="Simon A."/>
            <person name="Yun M.H."/>
        </authorList>
    </citation>
    <scope>NUCLEOTIDE SEQUENCE</scope>
    <source>
        <strain evidence="2">20211129_DDA</strain>
        <tissue evidence="2">Liver</tissue>
    </source>
</reference>
<comment type="caution">
    <text evidence="2">The sequence shown here is derived from an EMBL/GenBank/DDBJ whole genome shotgun (WGS) entry which is preliminary data.</text>
</comment>
<evidence type="ECO:0000256" key="1">
    <source>
        <dbReference type="SAM" id="MobiDB-lite"/>
    </source>
</evidence>
<protein>
    <submittedName>
        <fullName evidence="2">Uncharacterized protein</fullName>
    </submittedName>
</protein>
<name>A0AAV7QU74_PLEWA</name>
<feature type="region of interest" description="Disordered" evidence="1">
    <location>
        <begin position="1"/>
        <end position="130"/>
    </location>
</feature>
<keyword evidence="3" id="KW-1185">Reference proteome</keyword>
<proteinExistence type="predicted"/>
<dbReference type="EMBL" id="JANPWB010000010">
    <property type="protein sequence ID" value="KAJ1144031.1"/>
    <property type="molecule type" value="Genomic_DNA"/>
</dbReference>
<evidence type="ECO:0000313" key="3">
    <source>
        <dbReference type="Proteomes" id="UP001066276"/>
    </source>
</evidence>
<organism evidence="2 3">
    <name type="scientific">Pleurodeles waltl</name>
    <name type="common">Iberian ribbed newt</name>
    <dbReference type="NCBI Taxonomy" id="8319"/>
    <lineage>
        <taxon>Eukaryota</taxon>
        <taxon>Metazoa</taxon>
        <taxon>Chordata</taxon>
        <taxon>Craniata</taxon>
        <taxon>Vertebrata</taxon>
        <taxon>Euteleostomi</taxon>
        <taxon>Amphibia</taxon>
        <taxon>Batrachia</taxon>
        <taxon>Caudata</taxon>
        <taxon>Salamandroidea</taxon>
        <taxon>Salamandridae</taxon>
        <taxon>Pleurodelinae</taxon>
        <taxon>Pleurodeles</taxon>
    </lineage>
</organism>
<gene>
    <name evidence="2" type="ORF">NDU88_010333</name>
</gene>
<feature type="compositionally biased region" description="Polar residues" evidence="1">
    <location>
        <begin position="48"/>
        <end position="59"/>
    </location>
</feature>
<accession>A0AAV7QU74</accession>
<sequence>MSPSSTVADVLKEIPTRPILHPKPQVAPPGPYQPATRVPRPTGGAQGQVIQDRTLNARNQPPAPLIRTTAEKYRGPPHSDVSAEPGPPQPSPEQHAKAASPGTSEEGTLSRPGHAARPQGPRSLSQGPAK</sequence>